<name>E9G6Q5_DAPPU</name>
<dbReference type="AlphaFoldDB" id="E9G6Q5"/>
<dbReference type="InParanoid" id="E9G6Q5"/>
<evidence type="ECO:0000313" key="2">
    <source>
        <dbReference type="EMBL" id="EFX85151.1"/>
    </source>
</evidence>
<proteinExistence type="predicted"/>
<organism evidence="2 3">
    <name type="scientific">Daphnia pulex</name>
    <name type="common">Water flea</name>
    <dbReference type="NCBI Taxonomy" id="6669"/>
    <lineage>
        <taxon>Eukaryota</taxon>
        <taxon>Metazoa</taxon>
        <taxon>Ecdysozoa</taxon>
        <taxon>Arthropoda</taxon>
        <taxon>Crustacea</taxon>
        <taxon>Branchiopoda</taxon>
        <taxon>Diplostraca</taxon>
        <taxon>Cladocera</taxon>
        <taxon>Anomopoda</taxon>
        <taxon>Daphniidae</taxon>
        <taxon>Daphnia</taxon>
    </lineage>
</organism>
<gene>
    <name evidence="2" type="ORF">DAPPUDRAFT_238133</name>
</gene>
<protein>
    <submittedName>
        <fullName evidence="2">Uncharacterized protein</fullName>
    </submittedName>
</protein>
<dbReference type="KEGG" id="dpx:DAPPUDRAFT_238133"/>
<reference evidence="2 3" key="1">
    <citation type="journal article" date="2011" name="Science">
        <title>The ecoresponsive genome of Daphnia pulex.</title>
        <authorList>
            <person name="Colbourne J.K."/>
            <person name="Pfrender M.E."/>
            <person name="Gilbert D."/>
            <person name="Thomas W.K."/>
            <person name="Tucker A."/>
            <person name="Oakley T.H."/>
            <person name="Tokishita S."/>
            <person name="Aerts A."/>
            <person name="Arnold G.J."/>
            <person name="Basu M.K."/>
            <person name="Bauer D.J."/>
            <person name="Caceres C.E."/>
            <person name="Carmel L."/>
            <person name="Casola C."/>
            <person name="Choi J.H."/>
            <person name="Detter J.C."/>
            <person name="Dong Q."/>
            <person name="Dusheyko S."/>
            <person name="Eads B.D."/>
            <person name="Frohlich T."/>
            <person name="Geiler-Samerotte K.A."/>
            <person name="Gerlach D."/>
            <person name="Hatcher P."/>
            <person name="Jogdeo S."/>
            <person name="Krijgsveld J."/>
            <person name="Kriventseva E.V."/>
            <person name="Kultz D."/>
            <person name="Laforsch C."/>
            <person name="Lindquist E."/>
            <person name="Lopez J."/>
            <person name="Manak J.R."/>
            <person name="Muller J."/>
            <person name="Pangilinan J."/>
            <person name="Patwardhan R.P."/>
            <person name="Pitluck S."/>
            <person name="Pritham E.J."/>
            <person name="Rechtsteiner A."/>
            <person name="Rho M."/>
            <person name="Rogozin I.B."/>
            <person name="Sakarya O."/>
            <person name="Salamov A."/>
            <person name="Schaack S."/>
            <person name="Shapiro H."/>
            <person name="Shiga Y."/>
            <person name="Skalitzky C."/>
            <person name="Smith Z."/>
            <person name="Souvorov A."/>
            <person name="Sung W."/>
            <person name="Tang Z."/>
            <person name="Tsuchiya D."/>
            <person name="Tu H."/>
            <person name="Vos H."/>
            <person name="Wang M."/>
            <person name="Wolf Y.I."/>
            <person name="Yamagata H."/>
            <person name="Yamada T."/>
            <person name="Ye Y."/>
            <person name="Shaw J.R."/>
            <person name="Andrews J."/>
            <person name="Crease T.J."/>
            <person name="Tang H."/>
            <person name="Lucas S.M."/>
            <person name="Robertson H.M."/>
            <person name="Bork P."/>
            <person name="Koonin E.V."/>
            <person name="Zdobnov E.M."/>
            <person name="Grigoriev I.V."/>
            <person name="Lynch M."/>
            <person name="Boore J.L."/>
        </authorList>
    </citation>
    <scope>NUCLEOTIDE SEQUENCE [LARGE SCALE GENOMIC DNA]</scope>
</reference>
<feature type="compositionally biased region" description="Basic and acidic residues" evidence="1">
    <location>
        <begin position="1"/>
        <end position="12"/>
    </location>
</feature>
<accession>E9G6Q5</accession>
<evidence type="ECO:0000256" key="1">
    <source>
        <dbReference type="SAM" id="MobiDB-lite"/>
    </source>
</evidence>
<evidence type="ECO:0000313" key="3">
    <source>
        <dbReference type="Proteomes" id="UP000000305"/>
    </source>
</evidence>
<feature type="region of interest" description="Disordered" evidence="1">
    <location>
        <begin position="1"/>
        <end position="22"/>
    </location>
</feature>
<keyword evidence="3" id="KW-1185">Reference proteome</keyword>
<dbReference type="HOGENOM" id="CLU_2924912_0_0_1"/>
<dbReference type="Proteomes" id="UP000000305">
    <property type="component" value="Unassembled WGS sequence"/>
</dbReference>
<dbReference type="EMBL" id="GL732533">
    <property type="protein sequence ID" value="EFX85151.1"/>
    <property type="molecule type" value="Genomic_DNA"/>
</dbReference>
<sequence length="61" mass="7113">MLRPTADIDKRQLCRSPSRATDEKNKAWLDLAHYPTAVLKNYYRTVKLSESLKRMRHPNGA</sequence>